<accession>A0A2M3ZQ33</accession>
<sequence length="98" mass="11611">MAHWCMSLACVPVLLFGCLFVAGKTHNIFSPQRCYREAWINSSSSRSNSQLVTRRTSGMSVCAPRLLLPMRFRCTSPRARPLRWWWWWWCACLEHKYK</sequence>
<protein>
    <submittedName>
        <fullName evidence="2">Putative secreted peptide</fullName>
    </submittedName>
</protein>
<feature type="chain" id="PRO_5014986143" evidence="1">
    <location>
        <begin position="24"/>
        <end position="98"/>
    </location>
</feature>
<reference evidence="2" key="1">
    <citation type="submission" date="2018-01" db="EMBL/GenBank/DDBJ databases">
        <title>An insight into the sialome of Amazonian anophelines.</title>
        <authorList>
            <person name="Ribeiro J.M."/>
            <person name="Scarpassa V."/>
            <person name="Calvo E."/>
        </authorList>
    </citation>
    <scope>NUCLEOTIDE SEQUENCE</scope>
    <source>
        <tissue evidence="2">Salivary glands</tissue>
    </source>
</reference>
<dbReference type="AlphaFoldDB" id="A0A2M3ZQ33"/>
<feature type="signal peptide" evidence="1">
    <location>
        <begin position="1"/>
        <end position="23"/>
    </location>
</feature>
<proteinExistence type="predicted"/>
<keyword evidence="1" id="KW-0732">Signal</keyword>
<organism evidence="2">
    <name type="scientific">Anopheles braziliensis</name>
    <dbReference type="NCBI Taxonomy" id="58242"/>
    <lineage>
        <taxon>Eukaryota</taxon>
        <taxon>Metazoa</taxon>
        <taxon>Ecdysozoa</taxon>
        <taxon>Arthropoda</taxon>
        <taxon>Hexapoda</taxon>
        <taxon>Insecta</taxon>
        <taxon>Pterygota</taxon>
        <taxon>Neoptera</taxon>
        <taxon>Endopterygota</taxon>
        <taxon>Diptera</taxon>
        <taxon>Nematocera</taxon>
        <taxon>Culicoidea</taxon>
        <taxon>Culicidae</taxon>
        <taxon>Anophelinae</taxon>
        <taxon>Anopheles</taxon>
    </lineage>
</organism>
<evidence type="ECO:0000313" key="2">
    <source>
        <dbReference type="EMBL" id="MBW30649.1"/>
    </source>
</evidence>
<dbReference type="EMBL" id="GGFM01009898">
    <property type="protein sequence ID" value="MBW30649.1"/>
    <property type="molecule type" value="Transcribed_RNA"/>
</dbReference>
<evidence type="ECO:0000256" key="1">
    <source>
        <dbReference type="SAM" id="SignalP"/>
    </source>
</evidence>
<name>A0A2M3ZQ33_9DIPT</name>